<dbReference type="SMART" id="SM00709">
    <property type="entry name" value="Zpr1"/>
    <property type="match status" value="1"/>
</dbReference>
<evidence type="ECO:0000256" key="1">
    <source>
        <dbReference type="ARBA" id="ARBA00008354"/>
    </source>
</evidence>
<protein>
    <submittedName>
        <fullName evidence="6">Zn finger containing protein</fullName>
    </submittedName>
</protein>
<dbReference type="RefSeq" id="WP_048204974.1">
    <property type="nucleotide sequence ID" value="NZ_CP009518.1"/>
</dbReference>
<evidence type="ECO:0000313" key="7">
    <source>
        <dbReference type="Proteomes" id="UP000033048"/>
    </source>
</evidence>
<organism evidence="6 7">
    <name type="scientific">Methanococcoides methylutens MM1</name>
    <dbReference type="NCBI Taxonomy" id="1434104"/>
    <lineage>
        <taxon>Archaea</taxon>
        <taxon>Methanobacteriati</taxon>
        <taxon>Methanobacteriota</taxon>
        <taxon>Stenosarchaea group</taxon>
        <taxon>Methanomicrobia</taxon>
        <taxon>Methanosarcinales</taxon>
        <taxon>Methanosarcinaceae</taxon>
        <taxon>Methanococcoides</taxon>
    </lineage>
</organism>
<dbReference type="GO" id="GO:0008270">
    <property type="term" value="F:zinc ion binding"/>
    <property type="evidence" value="ECO:0007669"/>
    <property type="project" value="UniProtKB-KW"/>
</dbReference>
<dbReference type="InterPro" id="IPR004470">
    <property type="entry name" value="ZPR1-like_arc"/>
</dbReference>
<evidence type="ECO:0000256" key="3">
    <source>
        <dbReference type="ARBA" id="ARBA00022771"/>
    </source>
</evidence>
<dbReference type="Gene3D" id="2.60.120.1040">
    <property type="entry name" value="ZPR1, A/B domain"/>
    <property type="match status" value="1"/>
</dbReference>
<gene>
    <name evidence="6" type="ORF">MCMEM_0753</name>
</gene>
<evidence type="ECO:0000256" key="2">
    <source>
        <dbReference type="ARBA" id="ARBA00022723"/>
    </source>
</evidence>
<proteinExistence type="inferred from homology"/>
<dbReference type="PANTHER" id="PTHR10876:SF0">
    <property type="entry name" value="ZINC FINGER PROTEIN ZPR1"/>
    <property type="match status" value="1"/>
</dbReference>
<dbReference type="PATRIC" id="fig|1434104.5.peg.816"/>
<dbReference type="InterPro" id="IPR042452">
    <property type="entry name" value="ZPR1_Znf1/2"/>
</dbReference>
<dbReference type="HOGENOM" id="CLU_107446_0_0_2"/>
<keyword evidence="7" id="KW-1185">Reference proteome</keyword>
<dbReference type="NCBIfam" id="TIGR00310">
    <property type="entry name" value="ZPR1_znf"/>
    <property type="match status" value="1"/>
</dbReference>
<name>A0A0E3SQB1_METMT</name>
<dbReference type="FunFam" id="2.60.120.1040:FF:000008">
    <property type="entry name" value="Zn finger containing protein"/>
    <property type="match status" value="1"/>
</dbReference>
<dbReference type="KEGG" id="mmet:MCMEM_0753"/>
<dbReference type="InterPro" id="IPR040141">
    <property type="entry name" value="ZPR1"/>
</dbReference>
<dbReference type="EMBL" id="CP009518">
    <property type="protein sequence ID" value="AKB84806.1"/>
    <property type="molecule type" value="Genomic_DNA"/>
</dbReference>
<dbReference type="AlphaFoldDB" id="A0A0E3SQB1"/>
<dbReference type="Gene3D" id="2.20.25.420">
    <property type="entry name" value="ZPR1, zinc finger domain"/>
    <property type="match status" value="1"/>
</dbReference>
<dbReference type="GeneID" id="24893270"/>
<evidence type="ECO:0000256" key="4">
    <source>
        <dbReference type="ARBA" id="ARBA00022833"/>
    </source>
</evidence>
<dbReference type="InterPro" id="IPR004457">
    <property type="entry name" value="Znf_ZPR1"/>
</dbReference>
<sequence length="221" mass="24541">MSTDNDSGNESRDSFETRTSCPLCHEELVVKWQGDEIPYFGEVMYITTSCSNCGFRFADTMIMTQKDPVRFELMVEGLEDLNARVIRSTSGTIRIPDLGIDVEPGSVSESYITNIEGILERVRSVVVTATEWVKDEPEAHERGLELQGMLEKAIQGELPLKVIIEDPLGNSAIISEKVISRTLSAEEAANLHSGMIVFDVDSSELEMDSSEKVQPIGNDYK</sequence>
<dbReference type="STRING" id="1434104.MCMEM_0753"/>
<dbReference type="InterPro" id="IPR042451">
    <property type="entry name" value="ZPR1_A/B_dom"/>
</dbReference>
<evidence type="ECO:0000313" key="6">
    <source>
        <dbReference type="EMBL" id="AKB84806.1"/>
    </source>
</evidence>
<accession>A0A0E3SQB1</accession>
<feature type="domain" description="Zinc finger ZPR1-type" evidence="5">
    <location>
        <begin position="19"/>
        <end position="175"/>
    </location>
</feature>
<dbReference type="InterPro" id="IPR056180">
    <property type="entry name" value="ZPR1_jr_dom"/>
</dbReference>
<dbReference type="NCBIfam" id="TIGR00340">
    <property type="entry name" value="zpr1_rel"/>
    <property type="match status" value="1"/>
</dbReference>
<dbReference type="Proteomes" id="UP000033048">
    <property type="component" value="Chromosome"/>
</dbReference>
<dbReference type="OrthoDB" id="14924at2157"/>
<dbReference type="PANTHER" id="PTHR10876">
    <property type="entry name" value="ZINC FINGER PROTEIN ZPR1"/>
    <property type="match status" value="1"/>
</dbReference>
<keyword evidence="2" id="KW-0479">Metal-binding</keyword>
<comment type="similarity">
    <text evidence="1">Belongs to the ZPR1 family.</text>
</comment>
<dbReference type="Pfam" id="PF22794">
    <property type="entry name" value="jr-ZPR1"/>
    <property type="match status" value="1"/>
</dbReference>
<dbReference type="Pfam" id="PF03367">
    <property type="entry name" value="Zn_ribbon_ZPR1"/>
    <property type="match status" value="1"/>
</dbReference>
<reference evidence="6 7" key="1">
    <citation type="submission" date="2014-07" db="EMBL/GenBank/DDBJ databases">
        <title>Methanogenic archaea and the global carbon cycle.</title>
        <authorList>
            <person name="Henriksen J.R."/>
            <person name="Luke J."/>
            <person name="Reinhart S."/>
            <person name="Benedict M.N."/>
            <person name="Youngblut N.D."/>
            <person name="Metcalf M.E."/>
            <person name="Whitaker R.J."/>
            <person name="Metcalf W.W."/>
        </authorList>
    </citation>
    <scope>NUCLEOTIDE SEQUENCE [LARGE SCALE GENOMIC DNA]</scope>
    <source>
        <strain evidence="6 7">MM1</strain>
    </source>
</reference>
<keyword evidence="3" id="KW-0863">Zinc-finger</keyword>
<keyword evidence="4" id="KW-0862">Zinc</keyword>
<evidence type="ECO:0000259" key="5">
    <source>
        <dbReference type="SMART" id="SM00709"/>
    </source>
</evidence>